<feature type="domain" description="Exonuclease" evidence="4">
    <location>
        <begin position="6"/>
        <end position="181"/>
    </location>
</feature>
<name>A0A077PPK6_XENBV</name>
<keyword evidence="1" id="KW-0540">Nuclease</keyword>
<dbReference type="PANTHER" id="PTHR30231">
    <property type="entry name" value="DNA POLYMERASE III SUBUNIT EPSILON"/>
    <property type="match status" value="1"/>
</dbReference>
<dbReference type="Pfam" id="PF00929">
    <property type="entry name" value="RNase_T"/>
    <property type="match status" value="1"/>
</dbReference>
<organism evidence="5">
    <name type="scientific">Xenorhabdus bovienii str. kraussei Becker Underwood</name>
    <dbReference type="NCBI Taxonomy" id="1398204"/>
    <lineage>
        <taxon>Bacteria</taxon>
        <taxon>Pseudomonadati</taxon>
        <taxon>Pseudomonadota</taxon>
        <taxon>Gammaproteobacteria</taxon>
        <taxon>Enterobacterales</taxon>
        <taxon>Morganellaceae</taxon>
        <taxon>Xenorhabdus</taxon>
    </lineage>
</organism>
<evidence type="ECO:0000313" key="5">
    <source>
        <dbReference type="EMBL" id="CDH26265.1"/>
    </source>
</evidence>
<dbReference type="Proteomes" id="UP000028493">
    <property type="component" value="Unassembled WGS sequence"/>
</dbReference>
<dbReference type="GO" id="GO:0006259">
    <property type="term" value="P:DNA metabolic process"/>
    <property type="evidence" value="ECO:0007669"/>
    <property type="project" value="UniProtKB-ARBA"/>
</dbReference>
<dbReference type="SUPFAM" id="SSF53098">
    <property type="entry name" value="Ribonuclease H-like"/>
    <property type="match status" value="1"/>
</dbReference>
<accession>A0A077PPK6</accession>
<protein>
    <submittedName>
        <fullName evidence="5">Exonuclease RNase T and DNA polymerase III</fullName>
    </submittedName>
</protein>
<dbReference type="InterPro" id="IPR012337">
    <property type="entry name" value="RNaseH-like_sf"/>
</dbReference>
<dbReference type="GO" id="GO:0005829">
    <property type="term" value="C:cytosol"/>
    <property type="evidence" value="ECO:0007669"/>
    <property type="project" value="TreeGrafter"/>
</dbReference>
<dbReference type="HOGENOM" id="CLU_096449_1_0_6"/>
<reference evidence="5" key="1">
    <citation type="submission" date="2013-07" db="EMBL/GenBank/DDBJ databases">
        <title>Sub-species coevolution in mutualistic symbiosis.</title>
        <authorList>
            <person name="Murfin K."/>
            <person name="Klassen J."/>
            <person name="Lee M."/>
            <person name="Forst S."/>
            <person name="Stock P."/>
            <person name="Goodrich-Blair H."/>
        </authorList>
    </citation>
    <scope>NUCLEOTIDE SEQUENCE [LARGE SCALE GENOMIC DNA]</scope>
    <source>
        <strain evidence="5">Kraussei Becker Underwood</strain>
    </source>
</reference>
<dbReference type="Gene3D" id="3.30.420.10">
    <property type="entry name" value="Ribonuclease H-like superfamily/Ribonuclease H"/>
    <property type="match status" value="1"/>
</dbReference>
<proteinExistence type="predicted"/>
<dbReference type="CDD" id="cd06127">
    <property type="entry name" value="DEDDh"/>
    <property type="match status" value="1"/>
</dbReference>
<keyword evidence="3 5" id="KW-0269">Exonuclease</keyword>
<dbReference type="AlphaFoldDB" id="A0A077PPK6"/>
<dbReference type="EMBL" id="CBSZ010000388">
    <property type="protein sequence ID" value="CDH26265.1"/>
    <property type="molecule type" value="Genomic_DNA"/>
</dbReference>
<evidence type="ECO:0000256" key="3">
    <source>
        <dbReference type="ARBA" id="ARBA00022839"/>
    </source>
</evidence>
<dbReference type="PANTHER" id="PTHR30231:SF4">
    <property type="entry name" value="PROTEIN NEN2"/>
    <property type="match status" value="1"/>
</dbReference>
<dbReference type="InterPro" id="IPR036397">
    <property type="entry name" value="RNaseH_sf"/>
</dbReference>
<gene>
    <name evidence="5" type="ORF">XBKB1_530032</name>
</gene>
<dbReference type="GO" id="GO:0008408">
    <property type="term" value="F:3'-5' exonuclease activity"/>
    <property type="evidence" value="ECO:0007669"/>
    <property type="project" value="TreeGrafter"/>
</dbReference>
<dbReference type="InterPro" id="IPR013520">
    <property type="entry name" value="Ribonucl_H"/>
</dbReference>
<evidence type="ECO:0000259" key="4">
    <source>
        <dbReference type="SMART" id="SM00479"/>
    </source>
</evidence>
<dbReference type="SMART" id="SM00479">
    <property type="entry name" value="EXOIII"/>
    <property type="match status" value="1"/>
</dbReference>
<dbReference type="RefSeq" id="WP_038193281.1">
    <property type="nucleotide sequence ID" value="NZ_CAWLXS010000052.1"/>
</dbReference>
<evidence type="ECO:0000256" key="1">
    <source>
        <dbReference type="ARBA" id="ARBA00022722"/>
    </source>
</evidence>
<sequence length="182" mass="20626">MKKNEIYISVDVETSGPVPGEFSLLSVGACLVQNPTKSVYIELQPDRLRHDAEALAVTGLSLEHLQQHGLPPIKAMERLSEWISTVKQPEMKVIFVGLNAPFDWSFINYYFHKYLGDNPFGFTAIDIKAYYMGLMGCSWSETKSSRMAERLHPVSKPSHNALDDARFQAELFALMIEEQKEN</sequence>
<dbReference type="GO" id="GO:0003676">
    <property type="term" value="F:nucleic acid binding"/>
    <property type="evidence" value="ECO:0007669"/>
    <property type="project" value="InterPro"/>
</dbReference>
<evidence type="ECO:0000256" key="2">
    <source>
        <dbReference type="ARBA" id="ARBA00022801"/>
    </source>
</evidence>
<keyword evidence="2" id="KW-0378">Hydrolase</keyword>
<comment type="caution">
    <text evidence="5">The sequence shown here is derived from an EMBL/GenBank/DDBJ whole genome shotgun (WGS) entry which is preliminary data.</text>
</comment>